<reference evidence="2" key="1">
    <citation type="journal article" date="2022" name="Plant J.">
        <title>Strategies of tolerance reflected in two North American maple genomes.</title>
        <authorList>
            <person name="McEvoy S.L."/>
            <person name="Sezen U.U."/>
            <person name="Trouern-Trend A."/>
            <person name="McMahon S.M."/>
            <person name="Schaberg P.G."/>
            <person name="Yang J."/>
            <person name="Wegrzyn J.L."/>
            <person name="Swenson N.G."/>
        </authorList>
    </citation>
    <scope>NUCLEOTIDE SEQUENCE</scope>
    <source>
        <strain evidence="2">NS2018</strain>
    </source>
</reference>
<feature type="transmembrane region" description="Helical" evidence="1">
    <location>
        <begin position="106"/>
        <end position="128"/>
    </location>
</feature>
<feature type="transmembrane region" description="Helical" evidence="1">
    <location>
        <begin position="34"/>
        <end position="53"/>
    </location>
</feature>
<protein>
    <submittedName>
        <fullName evidence="2">Uncharacterized protein</fullName>
    </submittedName>
</protein>
<evidence type="ECO:0000313" key="3">
    <source>
        <dbReference type="Proteomes" id="UP001168877"/>
    </source>
</evidence>
<dbReference type="AlphaFoldDB" id="A0AA39TIJ0"/>
<name>A0AA39TIJ0_ACESA</name>
<sequence>MNFERKKMVSQVEEIEVSCLSPEFHSIHGTQTQLVKASLILSLSISFALLSLHQPSGDGKPIPPLIFQGSQSAFEAFVICIIFSFTGSFSWLLMANKPKLATFSRCYFVISMVFMASALSILASALFLDNFRLVSPGSRLWKWNPGNFRF</sequence>
<evidence type="ECO:0000256" key="1">
    <source>
        <dbReference type="SAM" id="Phobius"/>
    </source>
</evidence>
<keyword evidence="3" id="KW-1185">Reference proteome</keyword>
<proteinExistence type="predicted"/>
<dbReference type="EMBL" id="JAUESC010000001">
    <property type="protein sequence ID" value="KAK0608704.1"/>
    <property type="molecule type" value="Genomic_DNA"/>
</dbReference>
<feature type="transmembrane region" description="Helical" evidence="1">
    <location>
        <begin position="73"/>
        <end position="94"/>
    </location>
</feature>
<gene>
    <name evidence="2" type="ORF">LWI29_034804</name>
</gene>
<reference evidence="2" key="2">
    <citation type="submission" date="2023-06" db="EMBL/GenBank/DDBJ databases">
        <authorList>
            <person name="Swenson N.G."/>
            <person name="Wegrzyn J.L."/>
            <person name="Mcevoy S.L."/>
        </authorList>
    </citation>
    <scope>NUCLEOTIDE SEQUENCE</scope>
    <source>
        <strain evidence="2">NS2018</strain>
        <tissue evidence="2">Leaf</tissue>
    </source>
</reference>
<evidence type="ECO:0000313" key="2">
    <source>
        <dbReference type="EMBL" id="KAK0608704.1"/>
    </source>
</evidence>
<accession>A0AA39TIJ0</accession>
<organism evidence="2 3">
    <name type="scientific">Acer saccharum</name>
    <name type="common">Sugar maple</name>
    <dbReference type="NCBI Taxonomy" id="4024"/>
    <lineage>
        <taxon>Eukaryota</taxon>
        <taxon>Viridiplantae</taxon>
        <taxon>Streptophyta</taxon>
        <taxon>Embryophyta</taxon>
        <taxon>Tracheophyta</taxon>
        <taxon>Spermatophyta</taxon>
        <taxon>Magnoliopsida</taxon>
        <taxon>eudicotyledons</taxon>
        <taxon>Gunneridae</taxon>
        <taxon>Pentapetalae</taxon>
        <taxon>rosids</taxon>
        <taxon>malvids</taxon>
        <taxon>Sapindales</taxon>
        <taxon>Sapindaceae</taxon>
        <taxon>Hippocastanoideae</taxon>
        <taxon>Acereae</taxon>
        <taxon>Acer</taxon>
    </lineage>
</organism>
<keyword evidence="1" id="KW-0812">Transmembrane</keyword>
<comment type="caution">
    <text evidence="2">The sequence shown here is derived from an EMBL/GenBank/DDBJ whole genome shotgun (WGS) entry which is preliminary data.</text>
</comment>
<dbReference type="Proteomes" id="UP001168877">
    <property type="component" value="Unassembled WGS sequence"/>
</dbReference>
<keyword evidence="1" id="KW-0472">Membrane</keyword>
<keyword evidence="1" id="KW-1133">Transmembrane helix</keyword>